<dbReference type="Proteomes" id="UP001560267">
    <property type="component" value="Unassembled WGS sequence"/>
</dbReference>
<protein>
    <submittedName>
        <fullName evidence="1">Alkaline phosphatase family protein</fullName>
    </submittedName>
</protein>
<dbReference type="InterPro" id="IPR002591">
    <property type="entry name" value="Phosphodiest/P_Trfase"/>
</dbReference>
<evidence type="ECO:0000313" key="1">
    <source>
        <dbReference type="EMBL" id="MEX6429282.1"/>
    </source>
</evidence>
<dbReference type="EMBL" id="JBFSHR010000013">
    <property type="protein sequence ID" value="MEX6429282.1"/>
    <property type="molecule type" value="Genomic_DNA"/>
</dbReference>
<dbReference type="Gene3D" id="3.40.720.10">
    <property type="entry name" value="Alkaline Phosphatase, subunit A"/>
    <property type="match status" value="1"/>
</dbReference>
<comment type="caution">
    <text evidence="1">The sequence shown here is derived from an EMBL/GenBank/DDBJ whole genome shotgun (WGS) entry which is preliminary data.</text>
</comment>
<dbReference type="RefSeq" id="WP_298384998.1">
    <property type="nucleotide sequence ID" value="NZ_JBFSHR010000013.1"/>
</dbReference>
<evidence type="ECO:0000313" key="2">
    <source>
        <dbReference type="Proteomes" id="UP001560267"/>
    </source>
</evidence>
<name>A0ABV3Y144_9ACTN</name>
<organism evidence="1 2">
    <name type="scientific">Ferrimicrobium acidiphilum</name>
    <dbReference type="NCBI Taxonomy" id="121039"/>
    <lineage>
        <taxon>Bacteria</taxon>
        <taxon>Bacillati</taxon>
        <taxon>Actinomycetota</taxon>
        <taxon>Acidimicrobiia</taxon>
        <taxon>Acidimicrobiales</taxon>
        <taxon>Acidimicrobiaceae</taxon>
        <taxon>Ferrimicrobium</taxon>
    </lineage>
</organism>
<dbReference type="PANTHER" id="PTHR10151">
    <property type="entry name" value="ECTONUCLEOTIDE PYROPHOSPHATASE/PHOSPHODIESTERASE"/>
    <property type="match status" value="1"/>
</dbReference>
<dbReference type="PANTHER" id="PTHR10151:SF120">
    <property type="entry name" value="BIS(5'-ADENOSYL)-TRIPHOSPHATASE"/>
    <property type="match status" value="1"/>
</dbReference>
<keyword evidence="2" id="KW-1185">Reference proteome</keyword>
<dbReference type="InterPro" id="IPR017850">
    <property type="entry name" value="Alkaline_phosphatase_core_sf"/>
</dbReference>
<accession>A0ABV3Y144</accession>
<dbReference type="SUPFAM" id="SSF53649">
    <property type="entry name" value="Alkaline phosphatase-like"/>
    <property type="match status" value="1"/>
</dbReference>
<gene>
    <name evidence="1" type="ORF">AB6A68_05450</name>
</gene>
<sequence length="379" mass="40899">MGTTLDEIMPRDSFVLPDYASPGLTTLMPTMVDIVRGRTEAAEEFLRTSLAEVDQVVVLALDGLGFFQLEPRLGLLTNLGRGVLRRGYSVAPTTTATALTSLTTGATPAEHGVLGYRVRLGGHAILNTLRWSSSTQEVGPPLPMDFQPVPPFCGETPVVVTKYLFAKTGFTQVHLRGGRLRYWHTMSSIVSKVLAALTDGERLVFAYYDGIDTVAHEFGLGAAYERELVMVDDLVGMLLDVLPNRTALVVTADHGQVEVPSPPVKLDTDVTALVKLLSGEGRFRWLHCHHGATERVAEIASGYYGEVARVMTRDEVLDLGIFGGIPTDGALARVGDVALVPTAPVSFYDPDDTGALQLLSRHGGLTAAEMIIPILTFVR</sequence>
<reference evidence="1 2" key="1">
    <citation type="submission" date="2024-07" db="EMBL/GenBank/DDBJ databases">
        <title>Draft Genome Sequence of Ferrimicrobium acidiphilum Strain YE2023, Isolated from a Pulp of Bioleach Reactor.</title>
        <authorList>
            <person name="Elkina Y.A."/>
            <person name="Bulaeva A.G."/>
            <person name="Beletsky A.V."/>
            <person name="Mardanov A.V."/>
        </authorList>
    </citation>
    <scope>NUCLEOTIDE SEQUENCE [LARGE SCALE GENOMIC DNA]</scope>
    <source>
        <strain evidence="1 2">YE2023</strain>
    </source>
</reference>
<dbReference type="Pfam" id="PF01663">
    <property type="entry name" value="Phosphodiest"/>
    <property type="match status" value="1"/>
</dbReference>
<proteinExistence type="predicted"/>